<keyword evidence="1 5" id="KW-0489">Methyltransferase</keyword>
<evidence type="ECO:0000313" key="5">
    <source>
        <dbReference type="EMBL" id="RIE05965.1"/>
    </source>
</evidence>
<dbReference type="EMBL" id="QXIS01000030">
    <property type="protein sequence ID" value="RIE05965.1"/>
    <property type="molecule type" value="Genomic_DNA"/>
</dbReference>
<proteinExistence type="predicted"/>
<dbReference type="Pfam" id="PF13649">
    <property type="entry name" value="Methyltransf_25"/>
    <property type="match status" value="1"/>
</dbReference>
<reference evidence="5 6" key="1">
    <citation type="submission" date="2018-09" db="EMBL/GenBank/DDBJ databases">
        <title>Discovery and Ecogenomic Context for Candidatus Cryosericales, a Global Caldiserica Order Active in Thawing Permafrost.</title>
        <authorList>
            <person name="Martinez M.A."/>
            <person name="Woodcroft B.J."/>
            <person name="Ignacio Espinoza J.C."/>
            <person name="Zayed A."/>
            <person name="Singleton C.M."/>
            <person name="Boyd J."/>
            <person name="Li Y.-F."/>
            <person name="Purvine S."/>
            <person name="Maughan H."/>
            <person name="Hodgkins S.B."/>
            <person name="Anderson D."/>
            <person name="Sederholm M."/>
            <person name="Temperton B."/>
            <person name="Saleska S.R."/>
            <person name="Tyson G.W."/>
            <person name="Rich V.I."/>
        </authorList>
    </citation>
    <scope>NUCLEOTIDE SEQUENCE [LARGE SCALE GENOMIC DNA]</scope>
    <source>
        <strain evidence="5 6">SMC7</strain>
    </source>
</reference>
<evidence type="ECO:0000313" key="6">
    <source>
        <dbReference type="Proteomes" id="UP000266328"/>
    </source>
</evidence>
<dbReference type="GO" id="GO:0008168">
    <property type="term" value="F:methyltransferase activity"/>
    <property type="evidence" value="ECO:0007669"/>
    <property type="project" value="UniProtKB-KW"/>
</dbReference>
<dbReference type="Gene3D" id="2.20.25.110">
    <property type="entry name" value="S-adenosyl-L-methionine-dependent methyltransferases"/>
    <property type="match status" value="1"/>
</dbReference>
<dbReference type="SUPFAM" id="SSF53335">
    <property type="entry name" value="S-adenosyl-L-methionine-dependent methyltransferases"/>
    <property type="match status" value="1"/>
</dbReference>
<evidence type="ECO:0000256" key="3">
    <source>
        <dbReference type="ARBA" id="ARBA00022691"/>
    </source>
</evidence>
<accession>A0A398CTL8</accession>
<keyword evidence="6" id="KW-1185">Reference proteome</keyword>
<keyword evidence="3" id="KW-0949">S-adenosyl-L-methionine</keyword>
<dbReference type="CDD" id="cd02440">
    <property type="entry name" value="AdoMet_MTases"/>
    <property type="match status" value="1"/>
</dbReference>
<dbReference type="PANTHER" id="PTHR43464">
    <property type="entry name" value="METHYLTRANSFERASE"/>
    <property type="match status" value="1"/>
</dbReference>
<organism evidence="5 6">
    <name type="scientific">Candidatus Cryosericum terrychapinii</name>
    <dbReference type="NCBI Taxonomy" id="2290919"/>
    <lineage>
        <taxon>Bacteria</taxon>
        <taxon>Pseudomonadati</taxon>
        <taxon>Caldisericota/Cryosericota group</taxon>
        <taxon>Candidatus Cryosericota</taxon>
        <taxon>Candidatus Cryosericia</taxon>
        <taxon>Candidatus Cryosericales</taxon>
        <taxon>Candidatus Cryosericaceae</taxon>
        <taxon>Candidatus Cryosericum</taxon>
    </lineage>
</organism>
<sequence>MESSYTAPFAQAYNQRWTGFVTLVGPKLRTLYEQVCSRGERSVLDVCCGTGQLALHFLQAGYVVTGLDNSEPMLAHARINCASFVSSGEMSFVQADAADFSLSSRFGFAVSTFDALNHLSGIDTLLSCFSCVHQCLLLGGLFAFDLNTVMGLRRWNNVTVEDAPDAMVINRGMYDEDKRQGRIKISGFVRQELGNWLRFDETFVENAWPVREVTTALLEVGFSAVYQARAADLTVPLADPESEPRVFFVARV</sequence>
<evidence type="ECO:0000256" key="1">
    <source>
        <dbReference type="ARBA" id="ARBA00022603"/>
    </source>
</evidence>
<dbReference type="InterPro" id="IPR029063">
    <property type="entry name" value="SAM-dependent_MTases_sf"/>
</dbReference>
<dbReference type="InterPro" id="IPR041698">
    <property type="entry name" value="Methyltransf_25"/>
</dbReference>
<dbReference type="RefSeq" id="WP_119089227.1">
    <property type="nucleotide sequence ID" value="NZ_QXIS01000030.1"/>
</dbReference>
<feature type="domain" description="Methyltransferase" evidence="4">
    <location>
        <begin position="43"/>
        <end position="136"/>
    </location>
</feature>
<protein>
    <submittedName>
        <fullName evidence="5">Class I SAM-dependent methyltransferase</fullName>
    </submittedName>
</protein>
<dbReference type="Proteomes" id="UP000266328">
    <property type="component" value="Unassembled WGS sequence"/>
</dbReference>
<keyword evidence="2 5" id="KW-0808">Transferase</keyword>
<name>A0A398CTL8_9BACT</name>
<evidence type="ECO:0000259" key="4">
    <source>
        <dbReference type="Pfam" id="PF13649"/>
    </source>
</evidence>
<evidence type="ECO:0000256" key="2">
    <source>
        <dbReference type="ARBA" id="ARBA00022679"/>
    </source>
</evidence>
<dbReference type="GO" id="GO:0032259">
    <property type="term" value="P:methylation"/>
    <property type="evidence" value="ECO:0007669"/>
    <property type="project" value="UniProtKB-KW"/>
</dbReference>
<comment type="caution">
    <text evidence="5">The sequence shown here is derived from an EMBL/GenBank/DDBJ whole genome shotgun (WGS) entry which is preliminary data.</text>
</comment>
<dbReference type="PANTHER" id="PTHR43464:SF19">
    <property type="entry name" value="UBIQUINONE BIOSYNTHESIS O-METHYLTRANSFERASE, MITOCHONDRIAL"/>
    <property type="match status" value="1"/>
</dbReference>
<dbReference type="AlphaFoldDB" id="A0A398CTL8"/>
<dbReference type="Gene3D" id="3.40.50.150">
    <property type="entry name" value="Vaccinia Virus protein VP39"/>
    <property type="match status" value="1"/>
</dbReference>
<dbReference type="OrthoDB" id="9811589at2"/>
<gene>
    <name evidence="5" type="ORF">SMC7_04910</name>
</gene>